<reference evidence="3 5" key="3">
    <citation type="submission" date="2018-08" db="EMBL/GenBank/DDBJ databases">
        <title>Draft genome sequence of Dialister pneumosintes KCOM 1685.</title>
        <authorList>
            <person name="Kook J.-K."/>
            <person name="Park S.-N."/>
            <person name="Lim Y.K."/>
        </authorList>
    </citation>
    <scope>NUCLEOTIDE SEQUENCE [LARGE SCALE GENOMIC DNA]</scope>
    <source>
        <strain evidence="3 5">KCOM 1685</strain>
    </source>
</reference>
<dbReference type="Proteomes" id="UP000094757">
    <property type="component" value="Chromosome"/>
</dbReference>
<evidence type="ECO:0000313" key="4">
    <source>
        <dbReference type="Proteomes" id="UP000094757"/>
    </source>
</evidence>
<reference evidence="2" key="2">
    <citation type="submission" date="2016-08" db="EMBL/GenBank/DDBJ databases">
        <authorList>
            <person name="Seilhamer J.J."/>
        </authorList>
    </citation>
    <scope>NUCLEOTIDE SEQUENCE [LARGE SCALE GENOMIC DNA]</scope>
    <source>
        <strain evidence="2">F0677</strain>
    </source>
</reference>
<gene>
    <name evidence="2" type="ORF">BCB69_05350</name>
    <name evidence="3" type="ORF">DX915_04050</name>
</gene>
<evidence type="ECO:0000259" key="1">
    <source>
        <dbReference type="Pfam" id="PF24723"/>
    </source>
</evidence>
<dbReference type="OrthoDB" id="9800835at2"/>
<dbReference type="KEGG" id="dpn:BCB69_05350"/>
<sequence>MKEVSNKVTFYKNKSTDSIYWVDLPEKVGVREFSFDKIKIFNLFADYPHNLTAEQKEIFDKENPYWKKFFAERTA</sequence>
<accession>A0A1B3WEP2</accession>
<name>A0A1B3WEP2_9FIRM</name>
<evidence type="ECO:0000313" key="2">
    <source>
        <dbReference type="EMBL" id="AOH39419.1"/>
    </source>
</evidence>
<dbReference type="InterPro" id="IPR056092">
    <property type="entry name" value="DUF7675"/>
</dbReference>
<proteinExistence type="predicted"/>
<dbReference type="EMBL" id="QWKU01000001">
    <property type="protein sequence ID" value="RID94681.1"/>
    <property type="molecule type" value="Genomic_DNA"/>
</dbReference>
<reference evidence="4" key="1">
    <citation type="submission" date="2016-08" db="EMBL/GenBank/DDBJ databases">
        <authorList>
            <person name="Holder M.E."/>
            <person name="Ajami N.J."/>
            <person name="Petrosino J.F."/>
        </authorList>
    </citation>
    <scope>NUCLEOTIDE SEQUENCE [LARGE SCALE GENOMIC DNA]</scope>
    <source>
        <strain evidence="4">F0677</strain>
    </source>
</reference>
<evidence type="ECO:0000313" key="3">
    <source>
        <dbReference type="EMBL" id="RID94681.1"/>
    </source>
</evidence>
<keyword evidence="5" id="KW-1185">Reference proteome</keyword>
<protein>
    <recommendedName>
        <fullName evidence="1">DUF7675 domain-containing protein</fullName>
    </recommendedName>
</protein>
<dbReference type="Pfam" id="PF24723">
    <property type="entry name" value="DUF7675"/>
    <property type="match status" value="1"/>
</dbReference>
<organism evidence="2 4">
    <name type="scientific">Dialister pneumosintes</name>
    <dbReference type="NCBI Taxonomy" id="39950"/>
    <lineage>
        <taxon>Bacteria</taxon>
        <taxon>Bacillati</taxon>
        <taxon>Bacillota</taxon>
        <taxon>Negativicutes</taxon>
        <taxon>Veillonellales</taxon>
        <taxon>Veillonellaceae</taxon>
        <taxon>Dialister</taxon>
    </lineage>
</organism>
<dbReference type="EMBL" id="CP017037">
    <property type="protein sequence ID" value="AOH39419.1"/>
    <property type="molecule type" value="Genomic_DNA"/>
</dbReference>
<feature type="domain" description="DUF7675" evidence="1">
    <location>
        <begin position="10"/>
        <end position="73"/>
    </location>
</feature>
<evidence type="ECO:0000313" key="5">
    <source>
        <dbReference type="Proteomes" id="UP000266262"/>
    </source>
</evidence>
<dbReference type="AlphaFoldDB" id="A0A1B3WEP2"/>
<dbReference type="Proteomes" id="UP000266262">
    <property type="component" value="Unassembled WGS sequence"/>
</dbReference>